<organism evidence="2 3">
    <name type="scientific">Oryza sativa subsp. japonica</name>
    <name type="common">Rice</name>
    <dbReference type="NCBI Taxonomy" id="39947"/>
    <lineage>
        <taxon>Eukaryota</taxon>
        <taxon>Viridiplantae</taxon>
        <taxon>Streptophyta</taxon>
        <taxon>Embryophyta</taxon>
        <taxon>Tracheophyta</taxon>
        <taxon>Spermatophyta</taxon>
        <taxon>Magnoliopsida</taxon>
        <taxon>Liliopsida</taxon>
        <taxon>Poales</taxon>
        <taxon>Poaceae</taxon>
        <taxon>BOP clade</taxon>
        <taxon>Oryzoideae</taxon>
        <taxon>Oryzeae</taxon>
        <taxon>Oryzinae</taxon>
        <taxon>Oryza</taxon>
        <taxon>Oryza sativa</taxon>
    </lineage>
</organism>
<sequence length="68" mass="7829">MYSRLSPKDVVPPPPPVVRRVVRCLRAVHVAARKELNSHKRQRESPGEVRRGREEVRAGHAQDQGNRR</sequence>
<protein>
    <submittedName>
        <fullName evidence="2">Uncharacterized protein</fullName>
    </submittedName>
</protein>
<dbReference type="Proteomes" id="UP000000763">
    <property type="component" value="Chromosome 9"/>
</dbReference>
<reference evidence="3" key="1">
    <citation type="journal article" date="2005" name="Nature">
        <title>The map-based sequence of the rice genome.</title>
        <authorList>
            <consortium name="International rice genome sequencing project (IRGSP)"/>
            <person name="Matsumoto T."/>
            <person name="Wu J."/>
            <person name="Kanamori H."/>
            <person name="Katayose Y."/>
            <person name="Fujisawa M."/>
            <person name="Namiki N."/>
            <person name="Mizuno H."/>
            <person name="Yamamoto K."/>
            <person name="Antonio B.A."/>
            <person name="Baba T."/>
            <person name="Sakata K."/>
            <person name="Nagamura Y."/>
            <person name="Aoki H."/>
            <person name="Arikawa K."/>
            <person name="Arita K."/>
            <person name="Bito T."/>
            <person name="Chiden Y."/>
            <person name="Fujitsuka N."/>
            <person name="Fukunaka R."/>
            <person name="Hamada M."/>
            <person name="Harada C."/>
            <person name="Hayashi A."/>
            <person name="Hijishita S."/>
            <person name="Honda M."/>
            <person name="Hosokawa S."/>
            <person name="Ichikawa Y."/>
            <person name="Idonuma A."/>
            <person name="Iijima M."/>
            <person name="Ikeda M."/>
            <person name="Ikeno M."/>
            <person name="Ito K."/>
            <person name="Ito S."/>
            <person name="Ito T."/>
            <person name="Ito Y."/>
            <person name="Ito Y."/>
            <person name="Iwabuchi A."/>
            <person name="Kamiya K."/>
            <person name="Karasawa W."/>
            <person name="Kurita K."/>
            <person name="Katagiri S."/>
            <person name="Kikuta A."/>
            <person name="Kobayashi H."/>
            <person name="Kobayashi N."/>
            <person name="Machita K."/>
            <person name="Maehara T."/>
            <person name="Masukawa M."/>
            <person name="Mizubayashi T."/>
            <person name="Mukai Y."/>
            <person name="Nagasaki H."/>
            <person name="Nagata Y."/>
            <person name="Naito S."/>
            <person name="Nakashima M."/>
            <person name="Nakama Y."/>
            <person name="Nakamichi Y."/>
            <person name="Nakamura M."/>
            <person name="Meguro A."/>
            <person name="Negishi M."/>
            <person name="Ohta I."/>
            <person name="Ohta T."/>
            <person name="Okamoto M."/>
            <person name="Ono N."/>
            <person name="Saji S."/>
            <person name="Sakaguchi M."/>
            <person name="Sakai K."/>
            <person name="Shibata M."/>
            <person name="Shimokawa T."/>
            <person name="Song J."/>
            <person name="Takazaki Y."/>
            <person name="Terasawa K."/>
            <person name="Tsugane M."/>
            <person name="Tsuji K."/>
            <person name="Ueda S."/>
            <person name="Waki K."/>
            <person name="Yamagata H."/>
            <person name="Yamamoto M."/>
            <person name="Yamamoto S."/>
            <person name="Yamane H."/>
            <person name="Yoshiki S."/>
            <person name="Yoshihara R."/>
            <person name="Yukawa K."/>
            <person name="Zhong H."/>
            <person name="Yano M."/>
            <person name="Yuan Q."/>
            <person name="Ouyang S."/>
            <person name="Liu J."/>
            <person name="Jones K.M."/>
            <person name="Gansberger K."/>
            <person name="Moffat K."/>
            <person name="Hill J."/>
            <person name="Bera J."/>
            <person name="Fadrosh D."/>
            <person name="Jin S."/>
            <person name="Johri S."/>
            <person name="Kim M."/>
            <person name="Overton L."/>
            <person name="Reardon M."/>
            <person name="Tsitrin T."/>
            <person name="Vuong H."/>
            <person name="Weaver B."/>
            <person name="Ciecko A."/>
            <person name="Tallon L."/>
            <person name="Jackson J."/>
            <person name="Pai G."/>
            <person name="Aken S.V."/>
            <person name="Utterback T."/>
            <person name="Reidmuller S."/>
            <person name="Feldblyum T."/>
            <person name="Hsiao J."/>
            <person name="Zismann V."/>
            <person name="Iobst S."/>
            <person name="de Vazeille A.R."/>
            <person name="Buell C.R."/>
            <person name="Ying K."/>
            <person name="Li Y."/>
            <person name="Lu T."/>
            <person name="Huang Y."/>
            <person name="Zhao Q."/>
            <person name="Feng Q."/>
            <person name="Zhang L."/>
            <person name="Zhu J."/>
            <person name="Weng Q."/>
            <person name="Mu J."/>
            <person name="Lu Y."/>
            <person name="Fan D."/>
            <person name="Liu Y."/>
            <person name="Guan J."/>
            <person name="Zhang Y."/>
            <person name="Yu S."/>
            <person name="Liu X."/>
            <person name="Zhang Y."/>
            <person name="Hong G."/>
            <person name="Han B."/>
            <person name="Choisne N."/>
            <person name="Demange N."/>
            <person name="Orjeda G."/>
            <person name="Samain S."/>
            <person name="Cattolico L."/>
            <person name="Pelletier E."/>
            <person name="Couloux A."/>
            <person name="Segurens B."/>
            <person name="Wincker P."/>
            <person name="D'Hont A."/>
            <person name="Scarpelli C."/>
            <person name="Weissenbach J."/>
            <person name="Salanoubat M."/>
            <person name="Quetier F."/>
            <person name="Yu Y."/>
            <person name="Kim H.R."/>
            <person name="Rambo T."/>
            <person name="Currie J."/>
            <person name="Collura K."/>
            <person name="Luo M."/>
            <person name="Yang T."/>
            <person name="Ammiraju J.S.S."/>
            <person name="Engler F."/>
            <person name="Soderlund C."/>
            <person name="Wing R.A."/>
            <person name="Palmer L.E."/>
            <person name="de la Bastide M."/>
            <person name="Spiegel L."/>
            <person name="Nascimento L."/>
            <person name="Zutavern T."/>
            <person name="O'Shaughnessy A."/>
            <person name="Dike S."/>
            <person name="Dedhia N."/>
            <person name="Preston R."/>
            <person name="Balija V."/>
            <person name="McCombie W.R."/>
            <person name="Chow T."/>
            <person name="Chen H."/>
            <person name="Chung M."/>
            <person name="Chen C."/>
            <person name="Shaw J."/>
            <person name="Wu H."/>
            <person name="Hsiao K."/>
            <person name="Chao Y."/>
            <person name="Chu M."/>
            <person name="Cheng C."/>
            <person name="Hour A."/>
            <person name="Lee P."/>
            <person name="Lin S."/>
            <person name="Lin Y."/>
            <person name="Liou J."/>
            <person name="Liu S."/>
            <person name="Hsing Y."/>
            <person name="Raghuvanshi S."/>
            <person name="Mohanty A."/>
            <person name="Bharti A.K."/>
            <person name="Gaur A."/>
            <person name="Gupta V."/>
            <person name="Kumar D."/>
            <person name="Ravi V."/>
            <person name="Vij S."/>
            <person name="Kapur A."/>
            <person name="Khurana P."/>
            <person name="Khurana P."/>
            <person name="Khurana J.P."/>
            <person name="Tyagi A.K."/>
            <person name="Gaikwad K."/>
            <person name="Singh A."/>
            <person name="Dalal V."/>
            <person name="Srivastava S."/>
            <person name="Dixit A."/>
            <person name="Pal A.K."/>
            <person name="Ghazi I.A."/>
            <person name="Yadav M."/>
            <person name="Pandit A."/>
            <person name="Bhargava A."/>
            <person name="Sureshbabu K."/>
            <person name="Batra K."/>
            <person name="Sharma T.R."/>
            <person name="Mohapatra T."/>
            <person name="Singh N.K."/>
            <person name="Messing J."/>
            <person name="Nelson A.B."/>
            <person name="Fuks G."/>
            <person name="Kavchok S."/>
            <person name="Keizer G."/>
            <person name="Linton E."/>
            <person name="Llaca V."/>
            <person name="Song R."/>
            <person name="Tanyolac B."/>
            <person name="Young S."/>
            <person name="Ho-Il K."/>
            <person name="Hahn J.H."/>
            <person name="Sangsakoo G."/>
            <person name="Vanavichit A."/>
            <person name="de Mattos Luiz.A.T."/>
            <person name="Zimmer P.D."/>
            <person name="Malone G."/>
            <person name="Dellagostin O."/>
            <person name="de Oliveira A.C."/>
            <person name="Bevan M."/>
            <person name="Bancroft I."/>
            <person name="Minx P."/>
            <person name="Cordum H."/>
            <person name="Wilson R."/>
            <person name="Cheng Z."/>
            <person name="Jin W."/>
            <person name="Jiang J."/>
            <person name="Leong S.A."/>
            <person name="Iwama H."/>
            <person name="Gojobori T."/>
            <person name="Itoh T."/>
            <person name="Niimura Y."/>
            <person name="Fujii Y."/>
            <person name="Habara T."/>
            <person name="Sakai H."/>
            <person name="Sato Y."/>
            <person name="Wilson G."/>
            <person name="Kumar K."/>
            <person name="McCouch S."/>
            <person name="Juretic N."/>
            <person name="Hoen D."/>
            <person name="Wright S."/>
            <person name="Bruskiewich R."/>
            <person name="Bureau T."/>
            <person name="Miyao A."/>
            <person name="Hirochika H."/>
            <person name="Nishikawa T."/>
            <person name="Kadowaki K."/>
            <person name="Sugiura M."/>
            <person name="Burr B."/>
            <person name="Sasaki T."/>
        </authorList>
    </citation>
    <scope>NUCLEOTIDE SEQUENCE [LARGE SCALE GENOMIC DNA]</scope>
    <source>
        <strain evidence="3">cv. Nipponbare</strain>
    </source>
</reference>
<dbReference type="EMBL" id="AP006149">
    <property type="protein sequence ID" value="BAD46572.1"/>
    <property type="molecule type" value="Genomic_DNA"/>
</dbReference>
<reference evidence="3" key="2">
    <citation type="journal article" date="2008" name="Nucleic Acids Res.">
        <title>The rice annotation project database (RAP-DB): 2008 update.</title>
        <authorList>
            <consortium name="The rice annotation project (RAP)"/>
        </authorList>
    </citation>
    <scope>GENOME REANNOTATION</scope>
    <source>
        <strain evidence="3">cv. Nipponbare</strain>
    </source>
</reference>
<accession>Q651E5</accession>
<evidence type="ECO:0000313" key="3">
    <source>
        <dbReference type="Proteomes" id="UP000000763"/>
    </source>
</evidence>
<proteinExistence type="predicted"/>
<name>Q651E5_ORYSJ</name>
<evidence type="ECO:0000256" key="1">
    <source>
        <dbReference type="SAM" id="MobiDB-lite"/>
    </source>
</evidence>
<evidence type="ECO:0000313" key="2">
    <source>
        <dbReference type="EMBL" id="BAD46572.1"/>
    </source>
</evidence>
<gene>
    <name evidence="2" type="primary">B1274F11.13</name>
</gene>
<dbReference type="AlphaFoldDB" id="Q651E5"/>
<feature type="region of interest" description="Disordered" evidence="1">
    <location>
        <begin position="32"/>
        <end position="68"/>
    </location>
</feature>